<gene>
    <name evidence="16" type="ORF">SAMN05216387_10793</name>
</gene>
<comment type="similarity">
    <text evidence="2 11 13">Belongs to the TonB-dependent receptor family.</text>
</comment>
<keyword evidence="9" id="KW-0675">Receptor</keyword>
<dbReference type="SUPFAM" id="SSF56935">
    <property type="entry name" value="Porins"/>
    <property type="match status" value="1"/>
</dbReference>
<dbReference type="GO" id="GO:0044718">
    <property type="term" value="P:siderophore transmembrane transport"/>
    <property type="evidence" value="ECO:0007669"/>
    <property type="project" value="TreeGrafter"/>
</dbReference>
<dbReference type="STRING" id="1233.SAMN05216387_10793"/>
<keyword evidence="7 13" id="KW-0798">TonB box</keyword>
<evidence type="ECO:0000256" key="5">
    <source>
        <dbReference type="ARBA" id="ARBA00022692"/>
    </source>
</evidence>
<dbReference type="Gene3D" id="2.170.130.10">
    <property type="entry name" value="TonB-dependent receptor, plug domain"/>
    <property type="match status" value="1"/>
</dbReference>
<dbReference type="InterPro" id="IPR000531">
    <property type="entry name" value="Beta-barrel_TonB"/>
</dbReference>
<feature type="short sequence motif" description="TonB C-terminal box" evidence="12">
    <location>
        <begin position="720"/>
        <end position="737"/>
    </location>
</feature>
<evidence type="ECO:0000313" key="16">
    <source>
        <dbReference type="EMBL" id="SEL25427.1"/>
    </source>
</evidence>
<dbReference type="InterPro" id="IPR012910">
    <property type="entry name" value="Plug_dom"/>
</dbReference>
<dbReference type="EMBL" id="FOBH01000007">
    <property type="protein sequence ID" value="SEL25427.1"/>
    <property type="molecule type" value="Genomic_DNA"/>
</dbReference>
<dbReference type="InterPro" id="IPR036942">
    <property type="entry name" value="Beta-barrel_TonB_sf"/>
</dbReference>
<dbReference type="InterPro" id="IPR039426">
    <property type="entry name" value="TonB-dep_rcpt-like"/>
</dbReference>
<dbReference type="Pfam" id="PF07715">
    <property type="entry name" value="Plug"/>
    <property type="match status" value="1"/>
</dbReference>
<organism evidence="16 17">
    <name type="scientific">Nitrosovibrio tenuis</name>
    <dbReference type="NCBI Taxonomy" id="1233"/>
    <lineage>
        <taxon>Bacteria</taxon>
        <taxon>Pseudomonadati</taxon>
        <taxon>Pseudomonadota</taxon>
        <taxon>Betaproteobacteria</taxon>
        <taxon>Nitrosomonadales</taxon>
        <taxon>Nitrosomonadaceae</taxon>
        <taxon>Nitrosovibrio</taxon>
    </lineage>
</organism>
<evidence type="ECO:0000256" key="9">
    <source>
        <dbReference type="ARBA" id="ARBA00023170"/>
    </source>
</evidence>
<evidence type="ECO:0000259" key="14">
    <source>
        <dbReference type="Pfam" id="PF00593"/>
    </source>
</evidence>
<evidence type="ECO:0000256" key="12">
    <source>
        <dbReference type="PROSITE-ProRule" id="PRU10144"/>
    </source>
</evidence>
<evidence type="ECO:0000256" key="2">
    <source>
        <dbReference type="ARBA" id="ARBA00009810"/>
    </source>
</evidence>
<dbReference type="PANTHER" id="PTHR30069">
    <property type="entry name" value="TONB-DEPENDENT OUTER MEMBRANE RECEPTOR"/>
    <property type="match status" value="1"/>
</dbReference>
<dbReference type="AlphaFoldDB" id="A0A1H7NQY3"/>
<dbReference type="PROSITE" id="PS01156">
    <property type="entry name" value="TONB_DEPENDENT_REC_2"/>
    <property type="match status" value="1"/>
</dbReference>
<dbReference type="InterPro" id="IPR037066">
    <property type="entry name" value="Plug_dom_sf"/>
</dbReference>
<evidence type="ECO:0000313" key="17">
    <source>
        <dbReference type="Proteomes" id="UP000198620"/>
    </source>
</evidence>
<reference evidence="16 17" key="1">
    <citation type="submission" date="2016-10" db="EMBL/GenBank/DDBJ databases">
        <authorList>
            <person name="de Groot N.N."/>
        </authorList>
    </citation>
    <scope>NUCLEOTIDE SEQUENCE [LARGE SCALE GENOMIC DNA]</scope>
    <source>
        <strain evidence="16 17">Nv1</strain>
    </source>
</reference>
<keyword evidence="3 11" id="KW-0813">Transport</keyword>
<dbReference type="PROSITE" id="PS52016">
    <property type="entry name" value="TONB_DEPENDENT_REC_3"/>
    <property type="match status" value="1"/>
</dbReference>
<comment type="subcellular location">
    <subcellularLocation>
        <location evidence="1 11">Cell outer membrane</location>
        <topology evidence="1 11">Multi-pass membrane protein</topology>
    </subcellularLocation>
</comment>
<proteinExistence type="inferred from homology"/>
<keyword evidence="4 11" id="KW-1134">Transmembrane beta strand</keyword>
<evidence type="ECO:0000259" key="15">
    <source>
        <dbReference type="Pfam" id="PF07715"/>
    </source>
</evidence>
<feature type="domain" description="TonB-dependent receptor-like beta-barrel" evidence="14">
    <location>
        <begin position="293"/>
        <end position="706"/>
    </location>
</feature>
<feature type="domain" description="TonB-dependent receptor plug" evidence="15">
    <location>
        <begin position="73"/>
        <end position="177"/>
    </location>
</feature>
<protein>
    <submittedName>
        <fullName evidence="16">Iron complex outermembrane recepter protein</fullName>
    </submittedName>
</protein>
<evidence type="ECO:0000256" key="7">
    <source>
        <dbReference type="ARBA" id="ARBA00023077"/>
    </source>
</evidence>
<evidence type="ECO:0000256" key="10">
    <source>
        <dbReference type="ARBA" id="ARBA00023237"/>
    </source>
</evidence>
<dbReference type="Pfam" id="PF00593">
    <property type="entry name" value="TonB_dep_Rec_b-barrel"/>
    <property type="match status" value="1"/>
</dbReference>
<accession>A0A1H7NQY3</accession>
<keyword evidence="8 11" id="KW-0472">Membrane</keyword>
<evidence type="ECO:0000256" key="11">
    <source>
        <dbReference type="PROSITE-ProRule" id="PRU01360"/>
    </source>
</evidence>
<evidence type="ECO:0000256" key="13">
    <source>
        <dbReference type="RuleBase" id="RU003357"/>
    </source>
</evidence>
<dbReference type="InterPro" id="IPR010917">
    <property type="entry name" value="TonB_rcpt_CS"/>
</dbReference>
<evidence type="ECO:0000256" key="6">
    <source>
        <dbReference type="ARBA" id="ARBA00022729"/>
    </source>
</evidence>
<dbReference type="PANTHER" id="PTHR30069:SF40">
    <property type="entry name" value="TONB-DEPENDENT RECEPTOR NMB0964-RELATED"/>
    <property type="match status" value="1"/>
</dbReference>
<sequence length="737" mass="79910">MLAIIFCSQFLMKKRLPIFLLTSAIGTTVSAGDAVDNRTRKSDQTVAGENVDKNNVLELEEMVITAPLRKKAADIALPVTVLKGNELIMKIGRSIGETLKDEPGITSQSFGPGVGTPVIRGQAGPRVRVLNNGIGSNDVSQLSPDHATSVEAILVDRIEVLRGPATLLYGSGAIGGVVNVIDNRIPGRLFSKLLGGALEQRFDSAANESTTAMKVEGSKGSLAYHLDGFFRTRGNLSIGGHGIDVNAAQAMDPSLTVVQNPKGHIPNTSAHAISGSAGVSLVGDPGFAGVSINRLENNYGIPPDGSGGSNTRIDLKQTKYDFKSELIDPLPFVEALRTRLGYTDYKHTELTGLSGEPLAPGTAFANKTYEGRAELTHRPIGPFYGTIGFQATASNFAAFNFELGNSKTIVPKSLINSYGVFAVESFDYGPVSYQLGGRVEQTSINPQGQNSLPGAPLAPSSLNYTPTSASVSALWKLNERHKINLGGTRSQRAPQVQELLSFGFHDATRSFDEGNASLKMETSYNLDVGYKLNTGWIRAEFDFFNNWVNNYIYQQRTGTDVFQDEVSGGPLACNGSQPADASCQAVLQSRQADAVFWGYESKLIFPLLRNLYGLVDLTLFSDYTRGRFSSGGDVPRMPPLRFGFQLDHTRNQWTSNLRLTRGEAQNHPGLNETATHGYVLLNLSTQYRIKTYRGVEMMIFAKANNLLNENIRNSVSYLRNFSPEPGRSAQVGIRLTF</sequence>
<dbReference type="Proteomes" id="UP000198620">
    <property type="component" value="Unassembled WGS sequence"/>
</dbReference>
<evidence type="ECO:0000256" key="8">
    <source>
        <dbReference type="ARBA" id="ARBA00023136"/>
    </source>
</evidence>
<keyword evidence="6" id="KW-0732">Signal</keyword>
<evidence type="ECO:0000256" key="3">
    <source>
        <dbReference type="ARBA" id="ARBA00022448"/>
    </source>
</evidence>
<evidence type="ECO:0000256" key="4">
    <source>
        <dbReference type="ARBA" id="ARBA00022452"/>
    </source>
</evidence>
<evidence type="ECO:0000256" key="1">
    <source>
        <dbReference type="ARBA" id="ARBA00004571"/>
    </source>
</evidence>
<name>A0A1H7NQY3_9PROT</name>
<dbReference type="GO" id="GO:0015344">
    <property type="term" value="F:siderophore uptake transmembrane transporter activity"/>
    <property type="evidence" value="ECO:0007669"/>
    <property type="project" value="TreeGrafter"/>
</dbReference>
<keyword evidence="5 11" id="KW-0812">Transmembrane</keyword>
<keyword evidence="10 11" id="KW-0998">Cell outer membrane</keyword>
<dbReference type="Gene3D" id="2.40.170.20">
    <property type="entry name" value="TonB-dependent receptor, beta-barrel domain"/>
    <property type="match status" value="1"/>
</dbReference>
<dbReference type="GO" id="GO:0009279">
    <property type="term" value="C:cell outer membrane"/>
    <property type="evidence" value="ECO:0007669"/>
    <property type="project" value="UniProtKB-SubCell"/>
</dbReference>
<keyword evidence="17" id="KW-1185">Reference proteome</keyword>